<evidence type="ECO:0000256" key="2">
    <source>
        <dbReference type="ARBA" id="ARBA00022448"/>
    </source>
</evidence>
<feature type="transmembrane region" description="Helical" evidence="8">
    <location>
        <begin position="217"/>
        <end position="238"/>
    </location>
</feature>
<dbReference type="RefSeq" id="WP_380581126.1">
    <property type="nucleotide sequence ID" value="NZ_JBHSQJ010000023.1"/>
</dbReference>
<gene>
    <name evidence="10" type="ORF">ACFP3V_07585</name>
</gene>
<dbReference type="PANTHER" id="PTHR23517">
    <property type="entry name" value="RESISTANCE PROTEIN MDTM, PUTATIVE-RELATED-RELATED"/>
    <property type="match status" value="1"/>
</dbReference>
<feature type="transmembrane region" description="Helical" evidence="8">
    <location>
        <begin position="171"/>
        <end position="190"/>
    </location>
</feature>
<keyword evidence="11" id="KW-1185">Reference proteome</keyword>
<evidence type="ECO:0000259" key="9">
    <source>
        <dbReference type="PROSITE" id="PS50850"/>
    </source>
</evidence>
<keyword evidence="5 8" id="KW-1133">Transmembrane helix</keyword>
<protein>
    <submittedName>
        <fullName evidence="10">MFS transporter</fullName>
    </submittedName>
</protein>
<keyword evidence="2" id="KW-0813">Transport</keyword>
<dbReference type="EMBL" id="JBHSQJ010000023">
    <property type="protein sequence ID" value="MFC5907078.1"/>
    <property type="molecule type" value="Genomic_DNA"/>
</dbReference>
<feature type="transmembrane region" description="Helical" evidence="8">
    <location>
        <begin position="250"/>
        <end position="270"/>
    </location>
</feature>
<dbReference type="PANTHER" id="PTHR23517:SF13">
    <property type="entry name" value="MAJOR FACILITATOR SUPERFAMILY MFS_1"/>
    <property type="match status" value="1"/>
</dbReference>
<evidence type="ECO:0000256" key="4">
    <source>
        <dbReference type="ARBA" id="ARBA00022692"/>
    </source>
</evidence>
<dbReference type="InterPro" id="IPR020846">
    <property type="entry name" value="MFS_dom"/>
</dbReference>
<comment type="caution">
    <text evidence="10">The sequence shown here is derived from an EMBL/GenBank/DDBJ whole genome shotgun (WGS) entry which is preliminary data.</text>
</comment>
<keyword evidence="4 8" id="KW-0812">Transmembrane</keyword>
<feature type="transmembrane region" description="Helical" evidence="8">
    <location>
        <begin position="47"/>
        <end position="69"/>
    </location>
</feature>
<proteinExistence type="predicted"/>
<reference evidence="11" key="1">
    <citation type="journal article" date="2019" name="Int. J. Syst. Evol. Microbiol.">
        <title>The Global Catalogue of Microorganisms (GCM) 10K type strain sequencing project: providing services to taxonomists for standard genome sequencing and annotation.</title>
        <authorList>
            <consortium name="The Broad Institute Genomics Platform"/>
            <consortium name="The Broad Institute Genome Sequencing Center for Infectious Disease"/>
            <person name="Wu L."/>
            <person name="Ma J."/>
        </authorList>
    </citation>
    <scope>NUCLEOTIDE SEQUENCE [LARGE SCALE GENOMIC DNA]</scope>
    <source>
        <strain evidence="11">JCM 4816</strain>
    </source>
</reference>
<feature type="compositionally biased region" description="Polar residues" evidence="7">
    <location>
        <begin position="407"/>
        <end position="425"/>
    </location>
</feature>
<dbReference type="Proteomes" id="UP001596174">
    <property type="component" value="Unassembled WGS sequence"/>
</dbReference>
<dbReference type="Pfam" id="PF07690">
    <property type="entry name" value="MFS_1"/>
    <property type="match status" value="1"/>
</dbReference>
<evidence type="ECO:0000256" key="7">
    <source>
        <dbReference type="SAM" id="MobiDB-lite"/>
    </source>
</evidence>
<dbReference type="SUPFAM" id="SSF103473">
    <property type="entry name" value="MFS general substrate transporter"/>
    <property type="match status" value="1"/>
</dbReference>
<organism evidence="10 11">
    <name type="scientific">Streptacidiphilus monticola</name>
    <dbReference type="NCBI Taxonomy" id="2161674"/>
    <lineage>
        <taxon>Bacteria</taxon>
        <taxon>Bacillati</taxon>
        <taxon>Actinomycetota</taxon>
        <taxon>Actinomycetes</taxon>
        <taxon>Kitasatosporales</taxon>
        <taxon>Streptomycetaceae</taxon>
        <taxon>Streptacidiphilus</taxon>
    </lineage>
</organism>
<keyword evidence="6 8" id="KW-0472">Membrane</keyword>
<feature type="transmembrane region" description="Helical" evidence="8">
    <location>
        <begin position="306"/>
        <end position="330"/>
    </location>
</feature>
<feature type="transmembrane region" description="Helical" evidence="8">
    <location>
        <begin position="282"/>
        <end position="300"/>
    </location>
</feature>
<accession>A0ABW1FXV6</accession>
<evidence type="ECO:0000256" key="8">
    <source>
        <dbReference type="SAM" id="Phobius"/>
    </source>
</evidence>
<dbReference type="InterPro" id="IPR011701">
    <property type="entry name" value="MFS"/>
</dbReference>
<feature type="region of interest" description="Disordered" evidence="7">
    <location>
        <begin position="402"/>
        <end position="431"/>
    </location>
</feature>
<feature type="transmembrane region" description="Helical" evidence="8">
    <location>
        <begin position="375"/>
        <end position="395"/>
    </location>
</feature>
<name>A0ABW1FXV6_9ACTN</name>
<evidence type="ECO:0000313" key="10">
    <source>
        <dbReference type="EMBL" id="MFC5907078.1"/>
    </source>
</evidence>
<evidence type="ECO:0000256" key="5">
    <source>
        <dbReference type="ARBA" id="ARBA00022989"/>
    </source>
</evidence>
<keyword evidence="3" id="KW-1003">Cell membrane</keyword>
<dbReference type="InterPro" id="IPR036259">
    <property type="entry name" value="MFS_trans_sf"/>
</dbReference>
<comment type="subcellular location">
    <subcellularLocation>
        <location evidence="1">Cell membrane</location>
        <topology evidence="1">Multi-pass membrane protein</topology>
    </subcellularLocation>
</comment>
<feature type="transmembrane region" description="Helical" evidence="8">
    <location>
        <begin position="342"/>
        <end position="363"/>
    </location>
</feature>
<evidence type="ECO:0000256" key="6">
    <source>
        <dbReference type="ARBA" id="ARBA00023136"/>
    </source>
</evidence>
<dbReference type="Gene3D" id="1.20.1250.20">
    <property type="entry name" value="MFS general substrate transporter like domains"/>
    <property type="match status" value="1"/>
</dbReference>
<dbReference type="InterPro" id="IPR050171">
    <property type="entry name" value="MFS_Transporters"/>
</dbReference>
<feature type="transmembrane region" description="Helical" evidence="8">
    <location>
        <begin position="81"/>
        <end position="104"/>
    </location>
</feature>
<sequence length="431" mass="43680">MPALPALPRISRGPAFWLVATVLLLLMFAASAPSPLYVVYQARWGFSAAVLTTVFAVYALFLLLALLVVGSLSDHLGRRPVLIASALLEAVAMLLFVGASGVGWLLVARAVQGVATGAATGALAAALIDLQPERRPGLGPLINGAFATLGLAAGALGSGLLVQYAPAPRTLVYVLLLAAFLLAALALTALPETAVRRPGAARSLLPRARVPRQARRAFTALVPGMIANWAVGGLYLSLVPSLVARVLHVGNHLVGGLAIATLCAAATVSSYAMRGRAARPQLVLGSAALAVGMLGTLAALELDSLALLFVTTAVAGVGFGVAFLGTLSTLGPLAAAGERAELFATLYVVNYLAFSLPAVVAGFAVPHAGLLRTAVVYGGVVAALSVASLVAALLMGRQQPGEARPLASSTGQEASDASAQESTAQRAGRKA</sequence>
<evidence type="ECO:0000313" key="11">
    <source>
        <dbReference type="Proteomes" id="UP001596174"/>
    </source>
</evidence>
<feature type="domain" description="Major facilitator superfamily (MFS) profile" evidence="9">
    <location>
        <begin position="15"/>
        <end position="400"/>
    </location>
</feature>
<feature type="transmembrane region" description="Helical" evidence="8">
    <location>
        <begin position="142"/>
        <end position="165"/>
    </location>
</feature>
<evidence type="ECO:0000256" key="1">
    <source>
        <dbReference type="ARBA" id="ARBA00004651"/>
    </source>
</evidence>
<dbReference type="PROSITE" id="PS50850">
    <property type="entry name" value="MFS"/>
    <property type="match status" value="1"/>
</dbReference>
<evidence type="ECO:0000256" key="3">
    <source>
        <dbReference type="ARBA" id="ARBA00022475"/>
    </source>
</evidence>